<dbReference type="Proteomes" id="UP001413721">
    <property type="component" value="Unassembled WGS sequence"/>
</dbReference>
<evidence type="ECO:0000313" key="4">
    <source>
        <dbReference type="Proteomes" id="UP001413721"/>
    </source>
</evidence>
<feature type="transmembrane region" description="Helical" evidence="2">
    <location>
        <begin position="63"/>
        <end position="80"/>
    </location>
</feature>
<feature type="region of interest" description="Disordered" evidence="1">
    <location>
        <begin position="1"/>
        <end position="37"/>
    </location>
</feature>
<evidence type="ECO:0008006" key="5">
    <source>
        <dbReference type="Google" id="ProtNLM"/>
    </source>
</evidence>
<proteinExistence type="predicted"/>
<feature type="region of interest" description="Disordered" evidence="1">
    <location>
        <begin position="100"/>
        <end position="160"/>
    </location>
</feature>
<keyword evidence="2" id="KW-0812">Transmembrane</keyword>
<feature type="compositionally biased region" description="Low complexity" evidence="1">
    <location>
        <begin position="113"/>
        <end position="135"/>
    </location>
</feature>
<evidence type="ECO:0000256" key="1">
    <source>
        <dbReference type="SAM" id="MobiDB-lite"/>
    </source>
</evidence>
<dbReference type="EMBL" id="JBBKTW010000003">
    <property type="protein sequence ID" value="MEN2988523.1"/>
    <property type="molecule type" value="Genomic_DNA"/>
</dbReference>
<dbReference type="SUPFAM" id="SSF158791">
    <property type="entry name" value="MgtE N-terminal domain-like"/>
    <property type="match status" value="1"/>
</dbReference>
<accession>A0ABU9YIC1</accession>
<sequence>MASGFSIVRRGRKRPAAAQPAPQAAQPAPQAAQGQARQAAAAVRPLVSVSTVRRRTGPLGLRLLPATIFVAALMLSVRVVDMFDAQDPALTIDVGGAPAEAQAVAPTPPDAKPGTPEADAAAGAEPAAASAAQPPVDRPLERGQFRAPDMPPQDERDQPIDISKLTRGEVAVLQRLSERRRELDTRETSVDERERLLAAMETRIDEKIAQLRSIQTEVESLLGKVGAAEEAEYQRLVKIYEVMEPEDAARIFQGLDMPVLMQVVERMKERRTAPILAQMDPVRARAVTTQLAERRKLPPGAEGAAEDGALANPADPGTGN</sequence>
<name>A0ABU9YIC1_9PROT</name>
<gene>
    <name evidence="3" type="ORF">WG926_09425</name>
</gene>
<feature type="compositionally biased region" description="Low complexity" evidence="1">
    <location>
        <begin position="298"/>
        <end position="311"/>
    </location>
</feature>
<evidence type="ECO:0000256" key="2">
    <source>
        <dbReference type="SAM" id="Phobius"/>
    </source>
</evidence>
<protein>
    <recommendedName>
        <fullName evidence="5">Magnesium transporter MgtE intracellular domain-containing protein</fullName>
    </recommendedName>
</protein>
<dbReference type="RefSeq" id="WP_345937207.1">
    <property type="nucleotide sequence ID" value="NZ_JBBKTW010000003.1"/>
</dbReference>
<organism evidence="3 4">
    <name type="scientific">Tistrella arctica</name>
    <dbReference type="NCBI Taxonomy" id="3133430"/>
    <lineage>
        <taxon>Bacteria</taxon>
        <taxon>Pseudomonadati</taxon>
        <taxon>Pseudomonadota</taxon>
        <taxon>Alphaproteobacteria</taxon>
        <taxon>Geminicoccales</taxon>
        <taxon>Geminicoccaceae</taxon>
        <taxon>Tistrella</taxon>
    </lineage>
</organism>
<keyword evidence="4" id="KW-1185">Reference proteome</keyword>
<keyword evidence="2" id="KW-1133">Transmembrane helix</keyword>
<keyword evidence="2" id="KW-0472">Membrane</keyword>
<feature type="compositionally biased region" description="Low complexity" evidence="1">
    <location>
        <begin position="16"/>
        <end position="37"/>
    </location>
</feature>
<comment type="caution">
    <text evidence="3">The sequence shown here is derived from an EMBL/GenBank/DDBJ whole genome shotgun (WGS) entry which is preliminary data.</text>
</comment>
<reference evidence="3 4" key="1">
    <citation type="submission" date="2024-03" db="EMBL/GenBank/DDBJ databases">
        <title>High-quality draft genome sequencing of Tistrella sp. BH-R2-4.</title>
        <authorList>
            <person name="Dong C."/>
        </authorList>
    </citation>
    <scope>NUCLEOTIDE SEQUENCE [LARGE SCALE GENOMIC DNA]</scope>
    <source>
        <strain evidence="3 4">BH-R2-4</strain>
    </source>
</reference>
<feature type="region of interest" description="Disordered" evidence="1">
    <location>
        <begin position="289"/>
        <end position="320"/>
    </location>
</feature>
<evidence type="ECO:0000313" key="3">
    <source>
        <dbReference type="EMBL" id="MEN2988523.1"/>
    </source>
</evidence>